<reference evidence="1 2" key="1">
    <citation type="journal article" date="2019" name="Emerg. Microbes Infect.">
        <title>Comprehensive subspecies identification of 175 nontuberculous mycobacteria species based on 7547 genomic profiles.</title>
        <authorList>
            <person name="Matsumoto Y."/>
            <person name="Kinjo T."/>
            <person name="Motooka D."/>
            <person name="Nabeya D."/>
            <person name="Jung N."/>
            <person name="Uechi K."/>
            <person name="Horii T."/>
            <person name="Iida T."/>
            <person name="Fujita J."/>
            <person name="Nakamura S."/>
        </authorList>
    </citation>
    <scope>NUCLEOTIDE SEQUENCE [LARGE SCALE GENOMIC DNA]</scope>
    <source>
        <strain evidence="1 2">JCM 30275</strain>
    </source>
</reference>
<evidence type="ECO:0000313" key="1">
    <source>
        <dbReference type="EMBL" id="BBZ76826.1"/>
    </source>
</evidence>
<dbReference type="EMBL" id="AP022620">
    <property type="protein sequence ID" value="BBZ76826.1"/>
    <property type="molecule type" value="Genomic_DNA"/>
</dbReference>
<evidence type="ECO:0000313" key="2">
    <source>
        <dbReference type="Proteomes" id="UP000467249"/>
    </source>
</evidence>
<protein>
    <submittedName>
        <fullName evidence="1">Uncharacterized protein</fullName>
    </submittedName>
</protein>
<dbReference type="AlphaFoldDB" id="A0A6N4W4G3"/>
<sequence length="547" mass="56792">MTLSVADIERWDPEAVREVFHAATARATSASEASSALANLPAFASWGGVAADAARDAIGRTRVDLDAHAGEAGAVAQAAERAAQDIGKVKADLRRLTDDAHAARLDIDPATDRVVAGPGYRGTAATLANDIAPLQARLCAIVAEANGVDAELAVAIHRADGAMAVSAAGSPDAGATPTLQDMLTGKGRPGLDQPGEPVAGSTQHALTPQEIDQFKNVARQAMLYDGVPADQIEQRLNEMVARARLPLPAYTPPKPQAVPPPGFGEGFADRWFSTEEGIKNLVGQGGPGAPGVLESWEGLLKGTVQQVTNPAGMVADEVKNAIESPSAAYYLGGKSADAAFAAPGLIFGGEGAAVSRALGDIGPGVLERGPVVSPHAPIGLDVPGSYPSWAHEAAADLNHAFTQSGPTTELANQLADLSTHYVGEAPDRVVLGRFAGQDGGYIGDARGGGGIYFDTGNPVWDAITHGLSKPDADAVAWQVNEQFLRNQMESGVGRIDYLLDHSEYSSLEDMAQARLGSFSSMEVDFLNESAAAYGYRRVGDSWVYEGG</sequence>
<dbReference type="RefSeq" id="WP_163804236.1">
    <property type="nucleotide sequence ID" value="NZ_AP022620.1"/>
</dbReference>
<organism evidence="1 2">
    <name type="scientific">Mycolicibacterium anyangense</name>
    <dbReference type="NCBI Taxonomy" id="1431246"/>
    <lineage>
        <taxon>Bacteria</taxon>
        <taxon>Bacillati</taxon>
        <taxon>Actinomycetota</taxon>
        <taxon>Actinomycetes</taxon>
        <taxon>Mycobacteriales</taxon>
        <taxon>Mycobacteriaceae</taxon>
        <taxon>Mycolicibacterium</taxon>
    </lineage>
</organism>
<gene>
    <name evidence="1" type="ORF">MANY_21630</name>
</gene>
<dbReference type="Proteomes" id="UP000467249">
    <property type="component" value="Chromosome"/>
</dbReference>
<name>A0A6N4W4G3_9MYCO</name>
<accession>A0A6N4W4G3</accession>
<dbReference type="KEGG" id="many:MANY_21630"/>
<keyword evidence="2" id="KW-1185">Reference proteome</keyword>
<proteinExistence type="predicted"/>